<dbReference type="RefSeq" id="WP_311343660.1">
    <property type="nucleotide sequence ID" value="NZ_JAVREI010000001.1"/>
</dbReference>
<dbReference type="Gene3D" id="2.30.120.10">
    <property type="match status" value="1"/>
</dbReference>
<keyword evidence="3" id="KW-0865">Zymogen</keyword>
<dbReference type="Gene3D" id="3.60.20.10">
    <property type="entry name" value="Glutamine Phosphoribosylpyrophosphate, subunit 1, domain 1"/>
    <property type="match status" value="1"/>
</dbReference>
<dbReference type="InterPro" id="IPR014395">
    <property type="entry name" value="Pen/GL7ACA/AHL_acylase"/>
</dbReference>
<dbReference type="Pfam" id="PF01804">
    <property type="entry name" value="Penicil_amidase"/>
    <property type="match status" value="1"/>
</dbReference>
<evidence type="ECO:0000256" key="3">
    <source>
        <dbReference type="ARBA" id="ARBA00023145"/>
    </source>
</evidence>
<dbReference type="SUPFAM" id="SSF56235">
    <property type="entry name" value="N-terminal nucleophile aminohydrolases (Ntn hydrolases)"/>
    <property type="match status" value="1"/>
</dbReference>
<gene>
    <name evidence="4" type="ORF">RM425_02795</name>
</gene>
<comment type="similarity">
    <text evidence="1">Belongs to the peptidase S45 family.</text>
</comment>
<dbReference type="EC" id="3.5.1.-" evidence="4"/>
<dbReference type="GO" id="GO:0016787">
    <property type="term" value="F:hydrolase activity"/>
    <property type="evidence" value="ECO:0007669"/>
    <property type="project" value="UniProtKB-KW"/>
</dbReference>
<dbReference type="InterPro" id="IPR029055">
    <property type="entry name" value="Ntn_hydrolases_N"/>
</dbReference>
<organism evidence="4 5">
    <name type="scientific">Blastococcus goldschmidtiae</name>
    <dbReference type="NCBI Taxonomy" id="3075546"/>
    <lineage>
        <taxon>Bacteria</taxon>
        <taxon>Bacillati</taxon>
        <taxon>Actinomycetota</taxon>
        <taxon>Actinomycetes</taxon>
        <taxon>Geodermatophilales</taxon>
        <taxon>Geodermatophilaceae</taxon>
        <taxon>Blastococcus</taxon>
    </lineage>
</organism>
<keyword evidence="5" id="KW-1185">Reference proteome</keyword>
<dbReference type="Gene3D" id="1.10.1400.10">
    <property type="match status" value="1"/>
</dbReference>
<name>A0ABU2K3S1_9ACTN</name>
<dbReference type="InterPro" id="IPR023343">
    <property type="entry name" value="Penicillin_amidase_dom1"/>
</dbReference>
<dbReference type="InterPro" id="IPR043146">
    <property type="entry name" value="Penicillin_amidase_N_B-knob"/>
</dbReference>
<dbReference type="PIRSF" id="PIRSF001227">
    <property type="entry name" value="Pen_acylase"/>
    <property type="match status" value="1"/>
</dbReference>
<reference evidence="5" key="1">
    <citation type="submission" date="2023-07" db="EMBL/GenBank/DDBJ databases">
        <title>30 novel species of actinomycetes from the DSMZ collection.</title>
        <authorList>
            <person name="Nouioui I."/>
        </authorList>
    </citation>
    <scope>NUCLEOTIDE SEQUENCE [LARGE SCALE GENOMIC DNA]</scope>
    <source>
        <strain evidence="5">DSM 46792</strain>
    </source>
</reference>
<proteinExistence type="inferred from homology"/>
<dbReference type="Gene3D" id="1.10.439.10">
    <property type="entry name" value="Penicillin Amidohydrolase, domain 1"/>
    <property type="match status" value="1"/>
</dbReference>
<dbReference type="CDD" id="cd03747">
    <property type="entry name" value="Ntn_PGA_like"/>
    <property type="match status" value="1"/>
</dbReference>
<comment type="caution">
    <text evidence="4">The sequence shown here is derived from an EMBL/GenBank/DDBJ whole genome shotgun (WGS) entry which is preliminary data.</text>
</comment>
<protein>
    <submittedName>
        <fullName evidence="4">Penicillin acylase family protein</fullName>
        <ecNumber evidence="4">3.5.1.-</ecNumber>
    </submittedName>
</protein>
<dbReference type="PANTHER" id="PTHR34218:SF4">
    <property type="entry name" value="ACYL-HOMOSERINE LACTONE ACYLASE QUIP"/>
    <property type="match status" value="1"/>
</dbReference>
<evidence type="ECO:0000256" key="1">
    <source>
        <dbReference type="ARBA" id="ARBA00006586"/>
    </source>
</evidence>
<evidence type="ECO:0000313" key="4">
    <source>
        <dbReference type="EMBL" id="MDT0274820.1"/>
    </source>
</evidence>
<dbReference type="Gene3D" id="1.10.10.2580">
    <property type="entry name" value="Penicillin Acylase III, Chain A, Domain 2"/>
    <property type="match status" value="1"/>
</dbReference>
<evidence type="ECO:0000256" key="2">
    <source>
        <dbReference type="ARBA" id="ARBA00022801"/>
    </source>
</evidence>
<accession>A0ABU2K3S1</accession>
<dbReference type="Proteomes" id="UP001183222">
    <property type="component" value="Unassembled WGS sequence"/>
</dbReference>
<dbReference type="EMBL" id="JAVREI010000001">
    <property type="protein sequence ID" value="MDT0274820.1"/>
    <property type="molecule type" value="Genomic_DNA"/>
</dbReference>
<dbReference type="InterPro" id="IPR043147">
    <property type="entry name" value="Penicillin_amidase_A-knob"/>
</dbReference>
<dbReference type="InterPro" id="IPR002692">
    <property type="entry name" value="S45"/>
</dbReference>
<sequence>MSSDPGSTVHLAGLTDDVEVHRDEWGIPHVRARSSDDAFFAQGYVHAQDRLFQMDAARRKMEGRWAEWVGPTGVPADTLARRLGVVAACRRDLDVANDETEAMLTAYAAGVNAHLAGLDRLPMEYGLLGVEPEAWEPWHSIAAMRQRGYLMGSVWFKLWRAAAVRAVGPDQVGVLRYDDGGSDRLCIPPGADAERWVASLEDLAPALEAMAALADADATGGGSNNWAVSGARTASGRPLLAGDPHRAFDMPGMYTQAHLACDDFDAIGLTVPGVPGFPHFAHNGSVAWSVTHAFADLHDLYVDLFSPDAGQYRFRDGWRSTSVRTERVLVAGADPVDVQVVETHHGPVVAGDPAQGAALTLRSMQFAETDRSFDCLLPMLRSRTAAGLFEACEGWGLIDHNLVAADTSGSIGHLVRAVVPRRPRINGWLPVPGWTGEHDWDGMIPFEAMPRTFDPPRGYLATANNRVVADSADGDYLMTDCHPSYRARRVEDRLSELPQATAEDMRAISSDVQSLSAPLFQRVLAAVDVPDPRCAELRDLVVDWDARMAADSVAATAYTAFRWALAGVLTERSGLSGVAGDPVVVPMQPGVDAGNQLWWALPGLVRADDTSLLGGWTWAQAAVEALRRAVDAVDGAPWAERHPVAFTHPLAGAFPAEAGRLNPPGAHVGGDNETVLANGCYSSTGTRAVYGAVARYVFDVGAWDDSSWVVLTGASGDPDDPHYLDQHRIWAAGETVPMRYDWTAIAAAAQLTLLRPTTD</sequence>
<dbReference type="PANTHER" id="PTHR34218">
    <property type="entry name" value="PEPTIDASE S45 PENICILLIN AMIDASE"/>
    <property type="match status" value="1"/>
</dbReference>
<keyword evidence="2 4" id="KW-0378">Hydrolase</keyword>
<evidence type="ECO:0000313" key="5">
    <source>
        <dbReference type="Proteomes" id="UP001183222"/>
    </source>
</evidence>